<evidence type="ECO:0000313" key="5">
    <source>
        <dbReference type="EMBL" id="KAK4346537.1"/>
    </source>
</evidence>
<name>A0AAE1UX04_9SOLA</name>
<organism evidence="5 6">
    <name type="scientific">Anisodus tanguticus</name>
    <dbReference type="NCBI Taxonomy" id="243964"/>
    <lineage>
        <taxon>Eukaryota</taxon>
        <taxon>Viridiplantae</taxon>
        <taxon>Streptophyta</taxon>
        <taxon>Embryophyta</taxon>
        <taxon>Tracheophyta</taxon>
        <taxon>Spermatophyta</taxon>
        <taxon>Magnoliopsida</taxon>
        <taxon>eudicotyledons</taxon>
        <taxon>Gunneridae</taxon>
        <taxon>Pentapetalae</taxon>
        <taxon>asterids</taxon>
        <taxon>lamiids</taxon>
        <taxon>Solanales</taxon>
        <taxon>Solanaceae</taxon>
        <taxon>Solanoideae</taxon>
        <taxon>Hyoscyameae</taxon>
        <taxon>Anisodus</taxon>
    </lineage>
</organism>
<feature type="repeat" description="WD" evidence="3">
    <location>
        <begin position="217"/>
        <end position="258"/>
    </location>
</feature>
<proteinExistence type="predicted"/>
<keyword evidence="1 3" id="KW-0853">WD repeat</keyword>
<protein>
    <submittedName>
        <fullName evidence="5">Uncharacterized protein</fullName>
    </submittedName>
</protein>
<feature type="compositionally biased region" description="Polar residues" evidence="4">
    <location>
        <begin position="64"/>
        <end position="91"/>
    </location>
</feature>
<dbReference type="PRINTS" id="PR00320">
    <property type="entry name" value="GPROTEINBRPT"/>
</dbReference>
<dbReference type="SMART" id="SM00320">
    <property type="entry name" value="WD40"/>
    <property type="match status" value="7"/>
</dbReference>
<sequence>MVTEENSHHKQAFGSMLHSDPNEDEYTFRISNTSEPSHTNYDRPPPRLSSDYSPPLATSPPWDPSSSPYLDPSWDQSHQTSPLSRSPWTSHVENNTNYSYTGLMGSLVREEGHIYSLAASGDLLYTGSDSKNIRVWKNHKEFSGFKSNSGLIKAIIIAGERIFTGHQDGKIRVWKVSGKDPSVYKRIGTLPTLTACIKSSLKPSNYIETRRNRNAVWIKHFDAISCLTMCEDQKLLYSASWDKTIKVWRASDSKCLESIQAHDDAVNSIVVGFNGQLFSGSADGTVKIWRKESQGKGTKHFFSQTLLKQECAVTALAVDPSSSFLYCGSSDGLVNFWQHDKLLSHGGVLRGHKLATLCLAAAGNLIFSGSADNNICVWKRDGGEHICLSVLSGHSGPVKCLAVEEEHDPIGGDKQFIVYSGSLDKSVKIWRVSSELIPNQAEVGTSPPQNFPSACSFATQGSCRVGQRRK</sequence>
<keyword evidence="6" id="KW-1185">Reference proteome</keyword>
<comment type="caution">
    <text evidence="5">The sequence shown here is derived from an EMBL/GenBank/DDBJ whole genome shotgun (WGS) entry which is preliminary data.</text>
</comment>
<dbReference type="InterPro" id="IPR045182">
    <property type="entry name" value="JINGUBANG-like"/>
</dbReference>
<evidence type="ECO:0000256" key="2">
    <source>
        <dbReference type="ARBA" id="ARBA00022737"/>
    </source>
</evidence>
<dbReference type="PROSITE" id="PS50082">
    <property type="entry name" value="WD_REPEATS_2"/>
    <property type="match status" value="4"/>
</dbReference>
<dbReference type="InterPro" id="IPR036322">
    <property type="entry name" value="WD40_repeat_dom_sf"/>
</dbReference>
<dbReference type="CDD" id="cd00200">
    <property type="entry name" value="WD40"/>
    <property type="match status" value="1"/>
</dbReference>
<dbReference type="Proteomes" id="UP001291623">
    <property type="component" value="Unassembled WGS sequence"/>
</dbReference>
<gene>
    <name evidence="5" type="ORF">RND71_032876</name>
</gene>
<feature type="compositionally biased region" description="Polar residues" evidence="4">
    <location>
        <begin position="29"/>
        <end position="39"/>
    </location>
</feature>
<feature type="repeat" description="WD" evidence="3">
    <location>
        <begin position="259"/>
        <end position="289"/>
    </location>
</feature>
<dbReference type="PANTHER" id="PTHR22844">
    <property type="entry name" value="F-BOX AND WD40 DOMAIN PROTEIN"/>
    <property type="match status" value="1"/>
</dbReference>
<feature type="repeat" description="WD" evidence="3">
    <location>
        <begin position="306"/>
        <end position="338"/>
    </location>
</feature>
<dbReference type="PANTHER" id="PTHR22844:SF374">
    <property type="entry name" value="MYOSIN HEAVY CHAIN KINASE B-LIKE"/>
    <property type="match status" value="1"/>
</dbReference>
<reference evidence="5" key="1">
    <citation type="submission" date="2023-12" db="EMBL/GenBank/DDBJ databases">
        <title>Genome assembly of Anisodus tanguticus.</title>
        <authorList>
            <person name="Wang Y.-J."/>
        </authorList>
    </citation>
    <scope>NUCLEOTIDE SEQUENCE</scope>
    <source>
        <strain evidence="5">KB-2021</strain>
        <tissue evidence="5">Leaf</tissue>
    </source>
</reference>
<feature type="repeat" description="WD" evidence="3">
    <location>
        <begin position="391"/>
        <end position="434"/>
    </location>
</feature>
<evidence type="ECO:0000256" key="1">
    <source>
        <dbReference type="ARBA" id="ARBA00022574"/>
    </source>
</evidence>
<dbReference type="InterPro" id="IPR020472">
    <property type="entry name" value="WD40_PAC1"/>
</dbReference>
<accession>A0AAE1UX04</accession>
<dbReference type="SUPFAM" id="SSF50978">
    <property type="entry name" value="WD40 repeat-like"/>
    <property type="match status" value="1"/>
</dbReference>
<keyword evidence="2" id="KW-0677">Repeat</keyword>
<dbReference type="Pfam" id="PF00400">
    <property type="entry name" value="WD40"/>
    <property type="match status" value="6"/>
</dbReference>
<dbReference type="AlphaFoldDB" id="A0AAE1UX04"/>
<dbReference type="Gene3D" id="2.130.10.10">
    <property type="entry name" value="YVTN repeat-like/Quinoprotein amine dehydrogenase"/>
    <property type="match status" value="3"/>
</dbReference>
<feature type="region of interest" description="Disordered" evidence="4">
    <location>
        <begin position="1"/>
        <end position="91"/>
    </location>
</feature>
<evidence type="ECO:0000256" key="4">
    <source>
        <dbReference type="SAM" id="MobiDB-lite"/>
    </source>
</evidence>
<dbReference type="InterPro" id="IPR001680">
    <property type="entry name" value="WD40_rpt"/>
</dbReference>
<evidence type="ECO:0000313" key="6">
    <source>
        <dbReference type="Proteomes" id="UP001291623"/>
    </source>
</evidence>
<dbReference type="EMBL" id="JAVYJV010000018">
    <property type="protein sequence ID" value="KAK4346537.1"/>
    <property type="molecule type" value="Genomic_DNA"/>
</dbReference>
<dbReference type="PROSITE" id="PS50294">
    <property type="entry name" value="WD_REPEATS_REGION"/>
    <property type="match status" value="1"/>
</dbReference>
<evidence type="ECO:0000256" key="3">
    <source>
        <dbReference type="PROSITE-ProRule" id="PRU00221"/>
    </source>
</evidence>
<dbReference type="FunFam" id="2.130.10.10:FF:000775">
    <property type="entry name" value="BnaA09g28200D protein"/>
    <property type="match status" value="1"/>
</dbReference>
<dbReference type="InterPro" id="IPR015943">
    <property type="entry name" value="WD40/YVTN_repeat-like_dom_sf"/>
</dbReference>